<comment type="caution">
    <text evidence="2">The sequence shown here is derived from an EMBL/GenBank/DDBJ whole genome shotgun (WGS) entry which is preliminary data.</text>
</comment>
<name>A0A4Q5AUV2_9BIFI</name>
<dbReference type="AlphaFoldDB" id="A0A4Q5AUV2"/>
<evidence type="ECO:0000313" key="3">
    <source>
        <dbReference type="Proteomes" id="UP000292382"/>
    </source>
</evidence>
<accession>A0A4Q5AUV2</accession>
<dbReference type="Pfam" id="PF13643">
    <property type="entry name" value="DUF4145"/>
    <property type="match status" value="1"/>
</dbReference>
<dbReference type="Proteomes" id="UP000292382">
    <property type="component" value="Unassembled WGS sequence"/>
</dbReference>
<dbReference type="InterPro" id="IPR025285">
    <property type="entry name" value="DUF4145"/>
</dbReference>
<gene>
    <name evidence="2" type="ORF">PG2003B_1140</name>
</gene>
<proteinExistence type="predicted"/>
<protein>
    <recommendedName>
        <fullName evidence="1">DUF4145 domain-containing protein</fullName>
    </recommendedName>
</protein>
<sequence>MTITADPIPEDGFKAKGTEPIKWFALFTCDECGYASMAEMTADSQEVFAIFSQHEHVGRVPYRSDGNVVAKRAAAMAVMMDMDGEHLTWHPPVGHGKEYDNVNAHIASAASEAYSCYFINSYRAAVLMARTTVEAIAKDKGITDGTLQHKIEQMGEQNIIGPQLKDEAHEIRYLGNEMAHGDLDVTVSEQDAADILGFMDTMIDYVYQQPALIEKRRMLRQQRRG</sequence>
<reference evidence="2 3" key="1">
    <citation type="submission" date="2018-12" db="EMBL/GenBank/DDBJ databases">
        <title>Unveiling genomic diversity among members of the Bifidobacterium pseudolongum species, a widely distributed gut commensal of the animal kingdom.</title>
        <authorList>
            <person name="Lugli G.A."/>
            <person name="Duranti S."/>
            <person name="Albert K."/>
            <person name="Mancabelli L."/>
            <person name="Napoli S."/>
            <person name="Viappiani A."/>
            <person name="Anzalone R."/>
            <person name="Longhi G."/>
            <person name="Milani C."/>
            <person name="Turroni F."/>
            <person name="Alessandri G."/>
            <person name="Sela D.A."/>
            <person name="Van Sinderen D."/>
            <person name="Ventura M."/>
        </authorList>
    </citation>
    <scope>NUCLEOTIDE SEQUENCE [LARGE SCALE GENOMIC DNA]</scope>
    <source>
        <strain evidence="2 3">2003B</strain>
    </source>
</reference>
<evidence type="ECO:0000259" key="1">
    <source>
        <dbReference type="Pfam" id="PF13643"/>
    </source>
</evidence>
<dbReference type="EMBL" id="RYUW01000013">
    <property type="protein sequence ID" value="RYQ36303.1"/>
    <property type="molecule type" value="Genomic_DNA"/>
</dbReference>
<evidence type="ECO:0000313" key="2">
    <source>
        <dbReference type="EMBL" id="RYQ36303.1"/>
    </source>
</evidence>
<feature type="domain" description="DUF4145" evidence="1">
    <location>
        <begin position="111"/>
        <end position="199"/>
    </location>
</feature>
<organism evidence="2 3">
    <name type="scientific">Bifidobacterium pseudolongum subsp. globosum</name>
    <dbReference type="NCBI Taxonomy" id="1690"/>
    <lineage>
        <taxon>Bacteria</taxon>
        <taxon>Bacillati</taxon>
        <taxon>Actinomycetota</taxon>
        <taxon>Actinomycetes</taxon>
        <taxon>Bifidobacteriales</taxon>
        <taxon>Bifidobacteriaceae</taxon>
        <taxon>Bifidobacterium</taxon>
    </lineage>
</organism>